<gene>
    <name evidence="5" type="ORF">V6617_03080</name>
</gene>
<feature type="domain" description="TNase-like" evidence="4">
    <location>
        <begin position="24"/>
        <end position="158"/>
    </location>
</feature>
<accession>A0ABZ2I0Z4</accession>
<keyword evidence="6" id="KW-1185">Reference proteome</keyword>
<dbReference type="Pfam" id="PF00565">
    <property type="entry name" value="SNase"/>
    <property type="match status" value="1"/>
</dbReference>
<evidence type="ECO:0000256" key="1">
    <source>
        <dbReference type="ARBA" id="ARBA00022722"/>
    </source>
</evidence>
<evidence type="ECO:0000259" key="4">
    <source>
        <dbReference type="PROSITE" id="PS50830"/>
    </source>
</evidence>
<keyword evidence="3" id="KW-0378">Hydrolase</keyword>
<dbReference type="InterPro" id="IPR035437">
    <property type="entry name" value="SNase_OB-fold_sf"/>
</dbReference>
<dbReference type="PROSITE" id="PS50830">
    <property type="entry name" value="TNASE_3"/>
    <property type="match status" value="1"/>
</dbReference>
<dbReference type="InterPro" id="IPR016071">
    <property type="entry name" value="Staphylococal_nuclease_OB-fold"/>
</dbReference>
<keyword evidence="1" id="KW-0540">Nuclease</keyword>
<dbReference type="SMART" id="SM00318">
    <property type="entry name" value="SNc"/>
    <property type="match status" value="1"/>
</dbReference>
<name>A0ABZ2I0Z4_9HYPH</name>
<reference evidence="5 6" key="1">
    <citation type="submission" date="2024-02" db="EMBL/GenBank/DDBJ databases">
        <title>Complete genome sequence of Pelagibacterium nitratireducens ZH15.</title>
        <authorList>
            <person name="Zhao L.H."/>
        </authorList>
    </citation>
    <scope>NUCLEOTIDE SEQUENCE [LARGE SCALE GENOMIC DNA]</scope>
    <source>
        <strain evidence="5 6">ZH15</strain>
    </source>
</reference>
<dbReference type="PANTHER" id="PTHR12302:SF3">
    <property type="entry name" value="SERINE_THREONINE-PROTEIN KINASE 31"/>
    <property type="match status" value="1"/>
</dbReference>
<proteinExistence type="predicted"/>
<evidence type="ECO:0000313" key="5">
    <source>
        <dbReference type="EMBL" id="WWT33467.1"/>
    </source>
</evidence>
<protein>
    <submittedName>
        <fullName evidence="5">Thermonuclease family protein</fullName>
    </submittedName>
</protein>
<dbReference type="EMBL" id="CP146275">
    <property type="protein sequence ID" value="WWT33467.1"/>
    <property type="molecule type" value="Genomic_DNA"/>
</dbReference>
<evidence type="ECO:0000256" key="3">
    <source>
        <dbReference type="ARBA" id="ARBA00022801"/>
    </source>
</evidence>
<dbReference type="Gene3D" id="2.40.50.90">
    <property type="match status" value="1"/>
</dbReference>
<dbReference type="SUPFAM" id="SSF50199">
    <property type="entry name" value="Staphylococcal nuclease"/>
    <property type="match status" value="1"/>
</dbReference>
<keyword evidence="2" id="KW-0255">Endonuclease</keyword>
<evidence type="ECO:0000313" key="6">
    <source>
        <dbReference type="Proteomes" id="UP001369958"/>
    </source>
</evidence>
<dbReference type="RefSeq" id="WP_338609021.1">
    <property type="nucleotide sequence ID" value="NZ_CP146275.1"/>
</dbReference>
<evidence type="ECO:0000256" key="2">
    <source>
        <dbReference type="ARBA" id="ARBA00022759"/>
    </source>
</evidence>
<sequence length="263" mass="28765">MTTLLMAVPGVAPALSQSCDALEAGPSGRVVSISDGDTFDLEGGLTVRLVGIQAPKLPLGREGFEAWPLGDEAKAAIEELVMGQEVSLYYGGENRDRHGRALAHVMVERDGEVVWVQAEMLRRGLARVYSFPDNRSCLDVLYAAEAQGRADRLGIWRDPYYGVRNGADPGALLDRVGGYELVEGRVLNAEHVGNRVYLNFGRVWREDFTAVIEEAGLRVFEQAGIDPLGLDNSVIRVRGWIESADGPRIDVTHPEQIEVLARP</sequence>
<dbReference type="PANTHER" id="PTHR12302">
    <property type="entry name" value="EBNA2 BINDING PROTEIN P100"/>
    <property type="match status" value="1"/>
</dbReference>
<organism evidence="5 6">
    <name type="scientific">Pelagibacterium nitratireducens</name>
    <dbReference type="NCBI Taxonomy" id="1046114"/>
    <lineage>
        <taxon>Bacteria</taxon>
        <taxon>Pseudomonadati</taxon>
        <taxon>Pseudomonadota</taxon>
        <taxon>Alphaproteobacteria</taxon>
        <taxon>Hyphomicrobiales</taxon>
        <taxon>Devosiaceae</taxon>
        <taxon>Pelagibacterium</taxon>
    </lineage>
</organism>
<dbReference type="Proteomes" id="UP001369958">
    <property type="component" value="Chromosome"/>
</dbReference>